<proteinExistence type="inferred from homology"/>
<evidence type="ECO:0000259" key="6">
    <source>
        <dbReference type="Pfam" id="PF00535"/>
    </source>
</evidence>
<feature type="compositionally biased region" description="Low complexity" evidence="4">
    <location>
        <begin position="61"/>
        <end position="96"/>
    </location>
</feature>
<dbReference type="InterPro" id="IPR029044">
    <property type="entry name" value="Nucleotide-diphossugar_trans"/>
</dbReference>
<evidence type="ECO:0000256" key="1">
    <source>
        <dbReference type="ARBA" id="ARBA00006739"/>
    </source>
</evidence>
<evidence type="ECO:0000313" key="7">
    <source>
        <dbReference type="EMBL" id="TJZ67987.1"/>
    </source>
</evidence>
<sequence>MPLLYRRAYPRHHRRDVHPRTHMLHRLQRQGQGHQRRSVRSHRLRAGNPAGQHRHAERDAAAAGGRRGPYQGATGRACPAAQGTGAGRRAPAGDPAMSGAQSTPLLSVLIKALNEETHIAACIEALLRETSGIDCEIVLADSLSTDRTVEIASRYPVKIVQLRRIEDRGAGAAAQLAYQFARGRYVYLIDGDMVVQPGFLGAALDELERRPGLGGVGGLLIDTCVRNMFDRGRVKKKPSATPGVVPWLNGGGVYRKAAVDEAGYLAHRFLPAYEEAELGMRLRGKGYQMVRLPVPAVQHTGHALSTGAMLVRHWRNGYARSEGMLLKSGLRHGYAKGALGISKQPLLLFGLLALALAGLAWWPLAAAAGALWLLVFLALLGKKRNPVDAAFSYFHWHYRLVAVANGLLHRLDSPYERIDAVCLEPGARADAGRERVAEVAR</sequence>
<feature type="region of interest" description="Disordered" evidence="4">
    <location>
        <begin position="1"/>
        <end position="98"/>
    </location>
</feature>
<keyword evidence="5" id="KW-1133">Transmembrane helix</keyword>
<evidence type="ECO:0000256" key="3">
    <source>
        <dbReference type="ARBA" id="ARBA00022679"/>
    </source>
</evidence>
<dbReference type="InterPro" id="IPR001173">
    <property type="entry name" value="Glyco_trans_2-like"/>
</dbReference>
<feature type="domain" description="Glycosyltransferase 2-like" evidence="6">
    <location>
        <begin position="107"/>
        <end position="210"/>
    </location>
</feature>
<comment type="caution">
    <text evidence="7">The sequence shown here is derived from an EMBL/GenBank/DDBJ whole genome shotgun (WGS) entry which is preliminary data.</text>
</comment>
<evidence type="ECO:0000256" key="4">
    <source>
        <dbReference type="SAM" id="MobiDB-lite"/>
    </source>
</evidence>
<dbReference type="GO" id="GO:0016757">
    <property type="term" value="F:glycosyltransferase activity"/>
    <property type="evidence" value="ECO:0007669"/>
    <property type="project" value="UniProtKB-KW"/>
</dbReference>
<organism evidence="7 8">
    <name type="scientific">Chitiniphilus eburneus</name>
    <dbReference type="NCBI Taxonomy" id="2571148"/>
    <lineage>
        <taxon>Bacteria</taxon>
        <taxon>Pseudomonadati</taxon>
        <taxon>Pseudomonadota</taxon>
        <taxon>Betaproteobacteria</taxon>
        <taxon>Neisseriales</taxon>
        <taxon>Chitinibacteraceae</taxon>
        <taxon>Chitiniphilus</taxon>
    </lineage>
</organism>
<gene>
    <name evidence="7" type="ORF">FAZ21_15925</name>
</gene>
<keyword evidence="5" id="KW-0472">Membrane</keyword>
<comment type="similarity">
    <text evidence="1">Belongs to the glycosyltransferase 2 family.</text>
</comment>
<reference evidence="7 8" key="1">
    <citation type="submission" date="2019-04" db="EMBL/GenBank/DDBJ databases">
        <title>Chitiniphilus eburnea sp. nov., a novel chitinolytic bacterium isolated from aquaculture sludge.</title>
        <authorList>
            <person name="Sheng M."/>
        </authorList>
    </citation>
    <scope>NUCLEOTIDE SEQUENCE [LARGE SCALE GENOMIC DNA]</scope>
    <source>
        <strain evidence="7 8">HX-2-15</strain>
    </source>
</reference>
<protein>
    <submittedName>
        <fullName evidence="7">Glycosyltransferase</fullName>
    </submittedName>
</protein>
<keyword evidence="5" id="KW-0812">Transmembrane</keyword>
<dbReference type="OrthoDB" id="9811884at2"/>
<dbReference type="SUPFAM" id="SSF53448">
    <property type="entry name" value="Nucleotide-diphospho-sugar transferases"/>
    <property type="match status" value="1"/>
</dbReference>
<feature type="transmembrane region" description="Helical" evidence="5">
    <location>
        <begin position="346"/>
        <end position="379"/>
    </location>
</feature>
<dbReference type="EMBL" id="SUMF01000025">
    <property type="protein sequence ID" value="TJZ67987.1"/>
    <property type="molecule type" value="Genomic_DNA"/>
</dbReference>
<dbReference type="Pfam" id="PF00535">
    <property type="entry name" value="Glycos_transf_2"/>
    <property type="match status" value="1"/>
</dbReference>
<dbReference type="Gene3D" id="3.90.550.10">
    <property type="entry name" value="Spore Coat Polysaccharide Biosynthesis Protein SpsA, Chain A"/>
    <property type="match status" value="1"/>
</dbReference>
<dbReference type="PANTHER" id="PTHR43179">
    <property type="entry name" value="RHAMNOSYLTRANSFERASE WBBL"/>
    <property type="match status" value="1"/>
</dbReference>
<keyword evidence="3 7" id="KW-0808">Transferase</keyword>
<dbReference type="AlphaFoldDB" id="A0A4U0PJ76"/>
<evidence type="ECO:0000256" key="5">
    <source>
        <dbReference type="SAM" id="Phobius"/>
    </source>
</evidence>
<evidence type="ECO:0000313" key="8">
    <source>
        <dbReference type="Proteomes" id="UP000310016"/>
    </source>
</evidence>
<dbReference type="PANTHER" id="PTHR43179:SF12">
    <property type="entry name" value="GALACTOFURANOSYLTRANSFERASE GLFT2"/>
    <property type="match status" value="1"/>
</dbReference>
<name>A0A4U0PJ76_9NEIS</name>
<keyword evidence="2" id="KW-0328">Glycosyltransferase</keyword>
<dbReference type="Proteomes" id="UP000310016">
    <property type="component" value="Unassembled WGS sequence"/>
</dbReference>
<feature type="compositionally biased region" description="Basic residues" evidence="4">
    <location>
        <begin position="8"/>
        <end position="45"/>
    </location>
</feature>
<evidence type="ECO:0000256" key="2">
    <source>
        <dbReference type="ARBA" id="ARBA00022676"/>
    </source>
</evidence>
<keyword evidence="8" id="KW-1185">Reference proteome</keyword>
<accession>A0A4U0PJ76</accession>